<name>A0A5J6FJ53_9ACTN</name>
<dbReference type="EMBL" id="CP023702">
    <property type="protein sequence ID" value="QEU75847.1"/>
    <property type="molecule type" value="Genomic_DNA"/>
</dbReference>
<gene>
    <name evidence="1" type="ORF">CP967_31240</name>
</gene>
<reference evidence="1 2" key="1">
    <citation type="submission" date="2017-09" db="EMBL/GenBank/DDBJ databases">
        <authorList>
            <person name="Lee N."/>
            <person name="Cho B.-K."/>
        </authorList>
    </citation>
    <scope>NUCLEOTIDE SEQUENCE [LARGE SCALE GENOMIC DNA]</scope>
    <source>
        <strain evidence="1 2">ATCC 12769</strain>
    </source>
</reference>
<dbReference type="KEGG" id="snk:CP967_31240"/>
<dbReference type="OrthoDB" id="4321764at2"/>
<evidence type="ECO:0000313" key="1">
    <source>
        <dbReference type="EMBL" id="QEU75847.1"/>
    </source>
</evidence>
<proteinExistence type="predicted"/>
<organism evidence="1 2">
    <name type="scientific">Streptomyces nitrosporeus</name>
    <dbReference type="NCBI Taxonomy" id="28894"/>
    <lineage>
        <taxon>Bacteria</taxon>
        <taxon>Bacillati</taxon>
        <taxon>Actinomycetota</taxon>
        <taxon>Actinomycetes</taxon>
        <taxon>Kitasatosporales</taxon>
        <taxon>Streptomycetaceae</taxon>
        <taxon>Streptomyces</taxon>
    </lineage>
</organism>
<accession>A0A5J6FJ53</accession>
<dbReference type="AlphaFoldDB" id="A0A5J6FJ53"/>
<dbReference type="RefSeq" id="WP_150491163.1">
    <property type="nucleotide sequence ID" value="NZ_BMUV01000003.1"/>
</dbReference>
<evidence type="ECO:0000313" key="2">
    <source>
        <dbReference type="Proteomes" id="UP000326178"/>
    </source>
</evidence>
<protein>
    <submittedName>
        <fullName evidence="1">Uncharacterized protein</fullName>
    </submittedName>
</protein>
<dbReference type="Proteomes" id="UP000326178">
    <property type="component" value="Chromosome"/>
</dbReference>
<keyword evidence="2" id="KW-1185">Reference proteome</keyword>
<sequence>MGTHIGRSWDGPGHVEALCPCPKAPCGLVDRDNTSDACGQHPPENMRTIRTSHRLEDCPEVGRDVVVAMSRTIRAREAVVKAADEWDGAYFSFELDDAIDDYRAAVEHEAAERIRNSERLRSYTDDHMGDCNAAADAIDPDVEEST</sequence>